<dbReference type="Pfam" id="PF13086">
    <property type="entry name" value="AAA_11"/>
    <property type="match status" value="1"/>
</dbReference>
<name>A0A1B7MTJ9_9AGAM</name>
<dbReference type="OrthoDB" id="6513042at2759"/>
<dbReference type="InterPro" id="IPR050534">
    <property type="entry name" value="Coronavir_polyprotein_1ab"/>
</dbReference>
<accession>A0A1B7MTJ9</accession>
<dbReference type="EMBL" id="KV448455">
    <property type="protein sequence ID" value="OAX35938.1"/>
    <property type="molecule type" value="Genomic_DNA"/>
</dbReference>
<dbReference type="Gene3D" id="3.40.50.300">
    <property type="entry name" value="P-loop containing nucleotide triphosphate hydrolases"/>
    <property type="match status" value="2"/>
</dbReference>
<evidence type="ECO:0000313" key="7">
    <source>
        <dbReference type="Proteomes" id="UP000092154"/>
    </source>
</evidence>
<protein>
    <recommendedName>
        <fullName evidence="5">DNA2/NAM7 helicase helicase domain-containing protein</fullName>
    </recommendedName>
</protein>
<evidence type="ECO:0000256" key="2">
    <source>
        <dbReference type="ARBA" id="ARBA00022801"/>
    </source>
</evidence>
<dbReference type="CDD" id="cd17934">
    <property type="entry name" value="DEXXQc_Upf1-like"/>
    <property type="match status" value="1"/>
</dbReference>
<dbReference type="InterPro" id="IPR027417">
    <property type="entry name" value="P-loop_NTPase"/>
</dbReference>
<keyword evidence="3" id="KW-0347">Helicase</keyword>
<dbReference type="GO" id="GO:0016787">
    <property type="term" value="F:hydrolase activity"/>
    <property type="evidence" value="ECO:0007669"/>
    <property type="project" value="UniProtKB-KW"/>
</dbReference>
<sequence>MTYTVLSLQQNIYEATHDPIVVDDIHESIISPAVLNRFLSSAQGGTVGIAATYRPDCSLSCLAFATLTCALVVHFSAPGKPNRRENKKKGQEQQPPILLGRASLQRYILCNSGIQLYGYMMDRISVSLFLDLSLRINAAVDILSVSPKDDRHSLQAIMNALGGNELLQEINVKNLFARRRRKNAPTAKDVALQAWAAYRAATLAPMAPKYAALPQIATDTMSDVYLSALAKISRDAEIIESLKPTKVTHDVKEHFTYTEGNVNLESTRFKMRVMPASGNQVIRIKAQVGDKQPTIIGQARQVNGRQAQINVKGPIHSSGTVLSVTTFGLAALTAAERFKEHTVLKALQGLNTLPEHPFFCSIWAPSFSISWPRPVEYARNKALVYYPGGTLNDSQDLAVQRILSGKDKDRVILIHGPPGTGKTTVIAASVLSIIKYGSRKRTIWLVAHSNVAVKNIAEKLDKVDFREFKLIVSKDFHFDWHEHLYKRLEHCVIRTDQFDKDPVGTSGRLLDTRVILFSDRPRYSTHPPSYLLELSRSSSSGLVTQSDYVKFGDRNVPTWEHAHPPQQTLTLKLARIYVNQGMQYKIITPYDAQRNAIEQQLKSEELPWEDRCFNVDSFQGKQETKKIILLSLWTNVMLTRCKKSMIICTTHDFVTTGDAADTLVGKLATAMGPTAWLTLSTRAIERG</sequence>
<evidence type="ECO:0000256" key="3">
    <source>
        <dbReference type="ARBA" id="ARBA00022806"/>
    </source>
</evidence>
<dbReference type="AlphaFoldDB" id="A0A1B7MTJ9"/>
<feature type="domain" description="DNA2/NAM7 helicase helicase" evidence="5">
    <location>
        <begin position="391"/>
        <end position="462"/>
    </location>
</feature>
<keyword evidence="2" id="KW-0378">Hydrolase</keyword>
<dbReference type="SUPFAM" id="SSF52540">
    <property type="entry name" value="P-loop containing nucleoside triphosphate hydrolases"/>
    <property type="match status" value="1"/>
</dbReference>
<keyword evidence="1" id="KW-0547">Nucleotide-binding</keyword>
<evidence type="ECO:0000259" key="5">
    <source>
        <dbReference type="Pfam" id="PF13086"/>
    </source>
</evidence>
<dbReference type="PANTHER" id="PTHR43788:SF16">
    <property type="entry name" value="HELICASE WITH ZINC FINGER 2"/>
    <property type="match status" value="1"/>
</dbReference>
<dbReference type="PANTHER" id="PTHR43788">
    <property type="entry name" value="DNA2/NAM7 HELICASE FAMILY MEMBER"/>
    <property type="match status" value="1"/>
</dbReference>
<dbReference type="GO" id="GO:0005524">
    <property type="term" value="F:ATP binding"/>
    <property type="evidence" value="ECO:0007669"/>
    <property type="project" value="UniProtKB-KW"/>
</dbReference>
<dbReference type="Proteomes" id="UP000092154">
    <property type="component" value="Unassembled WGS sequence"/>
</dbReference>
<proteinExistence type="predicted"/>
<dbReference type="GO" id="GO:0043139">
    <property type="term" value="F:5'-3' DNA helicase activity"/>
    <property type="evidence" value="ECO:0007669"/>
    <property type="project" value="TreeGrafter"/>
</dbReference>
<reference evidence="6 7" key="1">
    <citation type="submission" date="2016-06" db="EMBL/GenBank/DDBJ databases">
        <title>Comparative genomics of the ectomycorrhizal sister species Rhizopogon vinicolor and Rhizopogon vesiculosus (Basidiomycota: Boletales) reveals a divergence of the mating type B locus.</title>
        <authorList>
            <consortium name="DOE Joint Genome Institute"/>
            <person name="Mujic A.B."/>
            <person name="Kuo A."/>
            <person name="Tritt A."/>
            <person name="Lipzen A."/>
            <person name="Chen C."/>
            <person name="Johnson J."/>
            <person name="Sharma A."/>
            <person name="Barry K."/>
            <person name="Grigoriev I.V."/>
            <person name="Spatafora J.W."/>
        </authorList>
    </citation>
    <scope>NUCLEOTIDE SEQUENCE [LARGE SCALE GENOMIC DNA]</scope>
    <source>
        <strain evidence="6 7">AM-OR11-026</strain>
    </source>
</reference>
<keyword evidence="4" id="KW-0067">ATP-binding</keyword>
<gene>
    <name evidence="6" type="ORF">K503DRAFT_802431</name>
</gene>
<dbReference type="InterPro" id="IPR041677">
    <property type="entry name" value="DNA2/NAM7_AAA_11"/>
</dbReference>
<evidence type="ECO:0000256" key="4">
    <source>
        <dbReference type="ARBA" id="ARBA00022840"/>
    </source>
</evidence>
<evidence type="ECO:0000256" key="1">
    <source>
        <dbReference type="ARBA" id="ARBA00022741"/>
    </source>
</evidence>
<dbReference type="InParanoid" id="A0A1B7MTJ9"/>
<keyword evidence="7" id="KW-1185">Reference proteome</keyword>
<evidence type="ECO:0000313" key="6">
    <source>
        <dbReference type="EMBL" id="OAX35938.1"/>
    </source>
</evidence>
<organism evidence="6 7">
    <name type="scientific">Rhizopogon vinicolor AM-OR11-026</name>
    <dbReference type="NCBI Taxonomy" id="1314800"/>
    <lineage>
        <taxon>Eukaryota</taxon>
        <taxon>Fungi</taxon>
        <taxon>Dikarya</taxon>
        <taxon>Basidiomycota</taxon>
        <taxon>Agaricomycotina</taxon>
        <taxon>Agaricomycetes</taxon>
        <taxon>Agaricomycetidae</taxon>
        <taxon>Boletales</taxon>
        <taxon>Suillineae</taxon>
        <taxon>Rhizopogonaceae</taxon>
        <taxon>Rhizopogon</taxon>
    </lineage>
</organism>